<evidence type="ECO:0000313" key="2">
    <source>
        <dbReference type="Proteomes" id="UP001629113"/>
    </source>
</evidence>
<proteinExistence type="predicted"/>
<accession>A0ABR4PA89</accession>
<sequence length="313" mass="35769">MDLSDFKQMMTSDLMPSYRSLGYLMLLTHLKTVNAERAAGRRMFKQSPQTCTLNKLPGELRRQIFIYAMDDDLDTEGLDTPPIIIALRAEQMLYHEILEIYGWRKSMFVAPIRSFPPFSTLSREAMGCIRSMTIDLQPCEREITMAEGIFRSAVFYGTRPWMERTIGTGTAPLVEAIGLTRVCKLSIEECATTAELSMWLSCFANLTELKLGPGCFVSCRRIKRDYWAKHGWEEKMDRALEKLSAVFGTPARLDMVYGCDKDELPLSAYSTRDLGELIKHCEVWRWGAEDGKVLGCANQYKRLVGAFPEQRYN</sequence>
<comment type="caution">
    <text evidence="1">The sequence shown here is derived from an EMBL/GenBank/DDBJ whole genome shotgun (WGS) entry which is preliminary data.</text>
</comment>
<keyword evidence="2" id="KW-1185">Reference proteome</keyword>
<dbReference type="EMBL" id="JBFCZG010000007">
    <property type="protein sequence ID" value="KAL3420241.1"/>
    <property type="molecule type" value="Genomic_DNA"/>
</dbReference>
<evidence type="ECO:0000313" key="1">
    <source>
        <dbReference type="EMBL" id="KAL3420241.1"/>
    </source>
</evidence>
<gene>
    <name evidence="1" type="ORF">PVAG01_08740</name>
</gene>
<name>A0ABR4PA89_9HELO</name>
<reference evidence="1 2" key="1">
    <citation type="submission" date="2024-06" db="EMBL/GenBank/DDBJ databases">
        <title>Complete genome of Phlyctema vagabunda strain 19-DSS-EL-015.</title>
        <authorList>
            <person name="Fiorenzani C."/>
        </authorList>
    </citation>
    <scope>NUCLEOTIDE SEQUENCE [LARGE SCALE GENOMIC DNA]</scope>
    <source>
        <strain evidence="1 2">19-DSS-EL-015</strain>
    </source>
</reference>
<dbReference type="Proteomes" id="UP001629113">
    <property type="component" value="Unassembled WGS sequence"/>
</dbReference>
<protein>
    <submittedName>
        <fullName evidence="1">Uncharacterized protein</fullName>
    </submittedName>
</protein>
<organism evidence="1 2">
    <name type="scientific">Phlyctema vagabunda</name>
    <dbReference type="NCBI Taxonomy" id="108571"/>
    <lineage>
        <taxon>Eukaryota</taxon>
        <taxon>Fungi</taxon>
        <taxon>Dikarya</taxon>
        <taxon>Ascomycota</taxon>
        <taxon>Pezizomycotina</taxon>
        <taxon>Leotiomycetes</taxon>
        <taxon>Helotiales</taxon>
        <taxon>Dermateaceae</taxon>
        <taxon>Phlyctema</taxon>
    </lineage>
</organism>